<dbReference type="AlphaFoldDB" id="A0A5B8XT22"/>
<protein>
    <submittedName>
        <fullName evidence="1">Uncharacterized protein</fullName>
    </submittedName>
</protein>
<name>A0A5B8XT22_9DELT</name>
<dbReference type="Proteomes" id="UP000321595">
    <property type="component" value="Chromosome"/>
</dbReference>
<evidence type="ECO:0000313" key="1">
    <source>
        <dbReference type="EMBL" id="QED28018.1"/>
    </source>
</evidence>
<gene>
    <name evidence="1" type="ORF">FRD01_12380</name>
</gene>
<accession>A0A5B8XT22</accession>
<evidence type="ECO:0000313" key="2">
    <source>
        <dbReference type="Proteomes" id="UP000321595"/>
    </source>
</evidence>
<dbReference type="RefSeq" id="WP_146960074.1">
    <property type="nucleotide sequence ID" value="NZ_CP042467.1"/>
</dbReference>
<sequence length="158" mass="17821">MEYIELRAPGEDRTPAPWYCEPDFVGAWCWPTYRSNLRDQGYSETQIALIDSQTTKLIQSFEPPTRPSFFLELVPDWCLGIRMACMAGVIAKAIDVGYSTILVVDEDGELDHELEKNEFSSVRLLKRKDVPEHRFGSNAGLILNVSTGSVILGRNPQI</sequence>
<dbReference type="OrthoDB" id="436461at2"/>
<dbReference type="KEGG" id="bbae:FRD01_12380"/>
<reference evidence="1 2" key="1">
    <citation type="submission" date="2019-08" db="EMBL/GenBank/DDBJ databases">
        <authorList>
            <person name="Liang Q."/>
        </authorList>
    </citation>
    <scope>NUCLEOTIDE SEQUENCE [LARGE SCALE GENOMIC DNA]</scope>
    <source>
        <strain evidence="1 2">V1718</strain>
    </source>
</reference>
<proteinExistence type="predicted"/>
<organism evidence="1 2">
    <name type="scientific">Microvenator marinus</name>
    <dbReference type="NCBI Taxonomy" id="2600177"/>
    <lineage>
        <taxon>Bacteria</taxon>
        <taxon>Deltaproteobacteria</taxon>
        <taxon>Bradymonadales</taxon>
        <taxon>Microvenatoraceae</taxon>
        <taxon>Microvenator</taxon>
    </lineage>
</organism>
<keyword evidence="2" id="KW-1185">Reference proteome</keyword>
<dbReference type="EMBL" id="CP042467">
    <property type="protein sequence ID" value="QED28018.1"/>
    <property type="molecule type" value="Genomic_DNA"/>
</dbReference>